<comment type="similarity">
    <text evidence="1">Belongs to the vitamin-B12 dependent methionine synthase family.</text>
</comment>
<accession>A0A3N5BLG8</accession>
<keyword evidence="2 8" id="KW-0489">Methyltransferase</keyword>
<evidence type="ECO:0000256" key="2">
    <source>
        <dbReference type="ARBA" id="ARBA00022603"/>
    </source>
</evidence>
<dbReference type="NCBIfam" id="NF005719">
    <property type="entry name" value="PRK07535.1"/>
    <property type="match status" value="1"/>
</dbReference>
<dbReference type="InterPro" id="IPR050554">
    <property type="entry name" value="Met_Synthase/Corrinoid"/>
</dbReference>
<dbReference type="InterPro" id="IPR000489">
    <property type="entry name" value="Pterin-binding_dom"/>
</dbReference>
<reference evidence="8 9" key="1">
    <citation type="submission" date="2018-11" db="EMBL/GenBank/DDBJ databases">
        <title>Genomic Encyclopedia of Type Strains, Phase IV (KMG-IV): sequencing the most valuable type-strain genomes for metagenomic binning, comparative biology and taxonomic classification.</title>
        <authorList>
            <person name="Goeker M."/>
        </authorList>
    </citation>
    <scope>NUCLEOTIDE SEQUENCE [LARGE SCALE GENOMIC DNA]</scope>
    <source>
        <strain evidence="8 9">DSM 102936</strain>
    </source>
</reference>
<keyword evidence="6" id="KW-0170">Cobalt</keyword>
<dbReference type="EMBL" id="RKRE01000002">
    <property type="protein sequence ID" value="RPF46585.1"/>
    <property type="molecule type" value="Genomic_DNA"/>
</dbReference>
<dbReference type="AlphaFoldDB" id="A0A3N5BLG8"/>
<dbReference type="InterPro" id="IPR011005">
    <property type="entry name" value="Dihydropteroate_synth-like_sf"/>
</dbReference>
<evidence type="ECO:0000259" key="7">
    <source>
        <dbReference type="PROSITE" id="PS50972"/>
    </source>
</evidence>
<evidence type="ECO:0000256" key="3">
    <source>
        <dbReference type="ARBA" id="ARBA00022628"/>
    </source>
</evidence>
<keyword evidence="5" id="KW-0479">Metal-binding</keyword>
<evidence type="ECO:0000313" key="9">
    <source>
        <dbReference type="Proteomes" id="UP000282654"/>
    </source>
</evidence>
<dbReference type="RefSeq" id="WP_211328089.1">
    <property type="nucleotide sequence ID" value="NZ_DAITJO010000047.1"/>
</dbReference>
<evidence type="ECO:0000256" key="5">
    <source>
        <dbReference type="ARBA" id="ARBA00022723"/>
    </source>
</evidence>
<dbReference type="GO" id="GO:0008705">
    <property type="term" value="F:methionine synthase activity"/>
    <property type="evidence" value="ECO:0007669"/>
    <property type="project" value="TreeGrafter"/>
</dbReference>
<sequence length="265" mass="28960">MVILIGERINGMFKDIREAIINRDPEPVKKHAILQTQNGARYLDINTGPTVAAEDQPAVMEWLVKVAQEASPLPCCIDSTNPDAIEAGLRVHRGKAMINSTTADQWKMDIYFPMAAKYGAAIIGLAMNEKGVPKDAHDRLALAMELVANADAHGIPLDELYIDPLVLPVNVGQDHGPEVLEVIRQVKLLATPAPRTVVGLSNISQRCPNRPLINRTFLAMAMACGLDAAIADVEDSELVDVAATANIILNKEIYCDSYLKTFRQR</sequence>
<dbReference type="GO" id="GO:0046872">
    <property type="term" value="F:metal ion binding"/>
    <property type="evidence" value="ECO:0007669"/>
    <property type="project" value="UniProtKB-KW"/>
</dbReference>
<organism evidence="8 9">
    <name type="scientific">Thermodesulfitimonas autotrophica</name>
    <dbReference type="NCBI Taxonomy" id="1894989"/>
    <lineage>
        <taxon>Bacteria</taxon>
        <taxon>Bacillati</taxon>
        <taxon>Bacillota</taxon>
        <taxon>Clostridia</taxon>
        <taxon>Thermoanaerobacterales</taxon>
        <taxon>Thermoanaerobacteraceae</taxon>
        <taxon>Thermodesulfitimonas</taxon>
    </lineage>
</organism>
<evidence type="ECO:0000256" key="4">
    <source>
        <dbReference type="ARBA" id="ARBA00022679"/>
    </source>
</evidence>
<evidence type="ECO:0000313" key="8">
    <source>
        <dbReference type="EMBL" id="RPF46585.1"/>
    </source>
</evidence>
<dbReference type="SUPFAM" id="SSF51717">
    <property type="entry name" value="Dihydropteroate synthetase-like"/>
    <property type="match status" value="1"/>
</dbReference>
<protein>
    <submittedName>
        <fullName evidence="8">Methyltetrahydrofolate--corrinoid iron-sulfur protein Co-methyltransferase</fullName>
    </submittedName>
</protein>
<keyword evidence="3" id="KW-0846">Cobalamin</keyword>
<dbReference type="GO" id="GO:0046653">
    <property type="term" value="P:tetrahydrofolate metabolic process"/>
    <property type="evidence" value="ECO:0007669"/>
    <property type="project" value="TreeGrafter"/>
</dbReference>
<feature type="domain" description="Pterin-binding" evidence="7">
    <location>
        <begin position="2"/>
        <end position="249"/>
    </location>
</feature>
<keyword evidence="4 8" id="KW-0808">Transferase</keyword>
<dbReference type="PANTHER" id="PTHR45833">
    <property type="entry name" value="METHIONINE SYNTHASE"/>
    <property type="match status" value="1"/>
</dbReference>
<dbReference type="PANTHER" id="PTHR45833:SF1">
    <property type="entry name" value="METHIONINE SYNTHASE"/>
    <property type="match status" value="1"/>
</dbReference>
<dbReference type="GO" id="GO:0050667">
    <property type="term" value="P:homocysteine metabolic process"/>
    <property type="evidence" value="ECO:0007669"/>
    <property type="project" value="TreeGrafter"/>
</dbReference>
<evidence type="ECO:0000256" key="1">
    <source>
        <dbReference type="ARBA" id="ARBA00010398"/>
    </source>
</evidence>
<dbReference type="GO" id="GO:0032259">
    <property type="term" value="P:methylation"/>
    <property type="evidence" value="ECO:0007669"/>
    <property type="project" value="UniProtKB-KW"/>
</dbReference>
<dbReference type="PROSITE" id="PS50972">
    <property type="entry name" value="PTERIN_BINDING"/>
    <property type="match status" value="1"/>
</dbReference>
<dbReference type="Proteomes" id="UP000282654">
    <property type="component" value="Unassembled WGS sequence"/>
</dbReference>
<name>A0A3N5BLG8_9THEO</name>
<keyword evidence="9" id="KW-1185">Reference proteome</keyword>
<gene>
    <name evidence="8" type="ORF">EDD75_0828</name>
</gene>
<dbReference type="GO" id="GO:0031419">
    <property type="term" value="F:cobalamin binding"/>
    <property type="evidence" value="ECO:0007669"/>
    <property type="project" value="UniProtKB-KW"/>
</dbReference>
<proteinExistence type="inferred from homology"/>
<dbReference type="Pfam" id="PF00809">
    <property type="entry name" value="Pterin_bind"/>
    <property type="match status" value="1"/>
</dbReference>
<comment type="caution">
    <text evidence="8">The sequence shown here is derived from an EMBL/GenBank/DDBJ whole genome shotgun (WGS) entry which is preliminary data.</text>
</comment>
<evidence type="ECO:0000256" key="6">
    <source>
        <dbReference type="ARBA" id="ARBA00023285"/>
    </source>
</evidence>
<dbReference type="GO" id="GO:0005829">
    <property type="term" value="C:cytosol"/>
    <property type="evidence" value="ECO:0007669"/>
    <property type="project" value="TreeGrafter"/>
</dbReference>
<dbReference type="Gene3D" id="3.20.20.20">
    <property type="entry name" value="Dihydropteroate synthase-like"/>
    <property type="match status" value="1"/>
</dbReference>